<keyword evidence="3" id="KW-1185">Reference proteome</keyword>
<feature type="region of interest" description="Disordered" evidence="1">
    <location>
        <begin position="287"/>
        <end position="306"/>
    </location>
</feature>
<gene>
    <name evidence="2" type="ORF">crAss001_81</name>
</gene>
<organism evidence="2 3">
    <name type="scientific">Bacteroides phage crAss001</name>
    <name type="common">Bacteroides phage PhiCrAss001</name>
    <dbReference type="NCBI Taxonomy" id="2301731"/>
    <lineage>
        <taxon>Viruses</taxon>
        <taxon>Duplodnaviria</taxon>
        <taxon>Heunggongvirae</taxon>
        <taxon>Uroviricota</taxon>
        <taxon>Caudoviricetes</taxon>
        <taxon>Crassvirales</taxon>
        <taxon>Steigviridae</taxon>
        <taxon>Asinivirinae</taxon>
        <taxon>Kehishuvirus</taxon>
        <taxon>Kehishuvirus primarius</taxon>
    </lineage>
</organism>
<evidence type="ECO:0000313" key="3">
    <source>
        <dbReference type="Proteomes" id="UP000262320"/>
    </source>
</evidence>
<dbReference type="Proteomes" id="UP000262320">
    <property type="component" value="Segment"/>
</dbReference>
<organismHost>
    <name type="scientific">Bacteroides intestinalis</name>
    <dbReference type="NCBI Taxonomy" id="329854"/>
</organismHost>
<dbReference type="EMBL" id="MH675552">
    <property type="protein sequence ID" value="AXQ62724.1"/>
    <property type="molecule type" value="Genomic_DNA"/>
</dbReference>
<name>A0A385DTJ1_BPCA1</name>
<evidence type="ECO:0000313" key="2">
    <source>
        <dbReference type="EMBL" id="AXQ62724.1"/>
    </source>
</evidence>
<feature type="compositionally biased region" description="Low complexity" evidence="1">
    <location>
        <begin position="296"/>
        <end position="306"/>
    </location>
</feature>
<protein>
    <submittedName>
        <fullName evidence="2">Uncharacterized protein</fullName>
    </submittedName>
</protein>
<accession>A0A385DTJ1</accession>
<reference evidence="2 3" key="1">
    <citation type="submission" date="2018-07" db="EMBL/GenBank/DDBJ databases">
        <title>PhiCrAss001, a member of the most abundant bacteriophage family in the human gut, infects Bacteroides.</title>
        <authorList>
            <person name="Shkoporov A.N."/>
            <person name="Khokhlova E.V."/>
            <person name="Fitzgerald C.B."/>
            <person name="Stockdale S.R."/>
            <person name="Draper L.A."/>
            <person name="Ross R.P."/>
            <person name="Hill C."/>
        </authorList>
    </citation>
    <scope>NUCLEOTIDE SEQUENCE [LARGE SCALE GENOMIC DNA]</scope>
    <source>
        <strain evidence="3">crAss001</strain>
    </source>
</reference>
<sequence>MKNLNKSFMAVKVGKESVEGSFKMYKGMAAFNIVAVNPTKAELEALTGREIENDPEYVGKTDEGKEQVRVVFYAKTAPEAKLNNGIELLIPISFMLTKDFKIGQTSGKCQIIDKFGRTAWATKEELQSKSIPQYTSGPANISADYRPAWQGEEFLIDFLIQWLNIPNPANYKDGKWIMKEDPSDSEVSLDMAALFKGDVKELKELVTLAAAYTVKGAVGIRTVDNENGTRQYQAVFTRKFAKNAVTDYSRIDAAITEFQNAGGAPGTEFSTQPLHENVVEATSFAAPTADNDPLGAATAPTATPWG</sequence>
<evidence type="ECO:0000256" key="1">
    <source>
        <dbReference type="SAM" id="MobiDB-lite"/>
    </source>
</evidence>
<proteinExistence type="predicted"/>